<dbReference type="SUPFAM" id="SSF51126">
    <property type="entry name" value="Pectin lyase-like"/>
    <property type="match status" value="1"/>
</dbReference>
<comment type="caution">
    <text evidence="1">The sequence shown here is derived from an EMBL/GenBank/DDBJ whole genome shotgun (WGS) entry which is preliminary data.</text>
</comment>
<evidence type="ECO:0000313" key="1">
    <source>
        <dbReference type="EMBL" id="MBC5615450.1"/>
    </source>
</evidence>
<dbReference type="Proteomes" id="UP000636891">
    <property type="component" value="Unassembled WGS sequence"/>
</dbReference>
<proteinExistence type="predicted"/>
<keyword evidence="2" id="KW-1185">Reference proteome</keyword>
<evidence type="ECO:0000313" key="2">
    <source>
        <dbReference type="Proteomes" id="UP000636891"/>
    </source>
</evidence>
<dbReference type="InterPro" id="IPR012332">
    <property type="entry name" value="Autotransporter_pectin_lyase_C"/>
</dbReference>
<dbReference type="EMBL" id="JACOOK010000001">
    <property type="protein sequence ID" value="MBC5615450.1"/>
    <property type="molecule type" value="Genomic_DNA"/>
</dbReference>
<reference evidence="1 2" key="1">
    <citation type="submission" date="2020-08" db="EMBL/GenBank/DDBJ databases">
        <title>Genome public.</title>
        <authorList>
            <person name="Liu C."/>
            <person name="Sun Q."/>
        </authorList>
    </citation>
    <scope>NUCLEOTIDE SEQUENCE [LARGE SCALE GENOMIC DNA]</scope>
    <source>
        <strain evidence="1 2">New-7</strain>
    </source>
</reference>
<evidence type="ECO:0008006" key="3">
    <source>
        <dbReference type="Google" id="ProtNLM"/>
    </source>
</evidence>
<dbReference type="RefSeq" id="WP_182424180.1">
    <property type="nucleotide sequence ID" value="NZ_JACOOK010000001.1"/>
</dbReference>
<dbReference type="InterPro" id="IPR011050">
    <property type="entry name" value="Pectin_lyase_fold/virulence"/>
</dbReference>
<gene>
    <name evidence="1" type="ORF">H8S08_00255</name>
</gene>
<dbReference type="Gene3D" id="2.160.20.20">
    <property type="match status" value="1"/>
</dbReference>
<name>A0ABR7CJP2_9BACT</name>
<protein>
    <recommendedName>
        <fullName evidence="3">Right handed beta helix domain-containing protein</fullName>
    </recommendedName>
</protein>
<sequence length="239" mass="25861">MFHCFLGLHLLLFIYHEITNFLTAEKGLTLTGEGTIDNTSEDNSDLGNGYQKSLIHVMGGECVIDGVTLINDPEYHWHGNSSTGHPYNSAAIAYWNDANVTIKNARIISGEFTVCGMGRDVASGEITLVDSYFESTSSNKDNGTHWAYAMRLFGSKVRIDGCEVKGIQGGISIESCQDAVISSGKYYTVNTPGQIDAFYALYITNGAKVTITGGEFSAANDRSGGVADRGNERCRVGRQ</sequence>
<organism evidence="1 2">
    <name type="scientific">Alistipes hominis</name>
    <dbReference type="NCBI Taxonomy" id="2763015"/>
    <lineage>
        <taxon>Bacteria</taxon>
        <taxon>Pseudomonadati</taxon>
        <taxon>Bacteroidota</taxon>
        <taxon>Bacteroidia</taxon>
        <taxon>Bacteroidales</taxon>
        <taxon>Rikenellaceae</taxon>
        <taxon>Alistipes</taxon>
    </lineage>
</organism>
<accession>A0ABR7CJP2</accession>